<feature type="compositionally biased region" description="Low complexity" evidence="1">
    <location>
        <begin position="90"/>
        <end position="102"/>
    </location>
</feature>
<reference evidence="2" key="1">
    <citation type="submission" date="2020-08" db="EMBL/GenBank/DDBJ databases">
        <title>Multicomponent nature underlies the extraordinary mechanical properties of spider dragline silk.</title>
        <authorList>
            <person name="Kono N."/>
            <person name="Nakamura H."/>
            <person name="Mori M."/>
            <person name="Yoshida Y."/>
            <person name="Ohtoshi R."/>
            <person name="Malay A.D."/>
            <person name="Moran D.A.P."/>
            <person name="Tomita M."/>
            <person name="Numata K."/>
            <person name="Arakawa K."/>
        </authorList>
    </citation>
    <scope>NUCLEOTIDE SEQUENCE</scope>
</reference>
<evidence type="ECO:0000256" key="1">
    <source>
        <dbReference type="SAM" id="MobiDB-lite"/>
    </source>
</evidence>
<organism evidence="2 3">
    <name type="scientific">Trichonephila clavipes</name>
    <name type="common">Golden silk orbweaver</name>
    <name type="synonym">Nephila clavipes</name>
    <dbReference type="NCBI Taxonomy" id="2585209"/>
    <lineage>
        <taxon>Eukaryota</taxon>
        <taxon>Metazoa</taxon>
        <taxon>Ecdysozoa</taxon>
        <taxon>Arthropoda</taxon>
        <taxon>Chelicerata</taxon>
        <taxon>Arachnida</taxon>
        <taxon>Araneae</taxon>
        <taxon>Araneomorphae</taxon>
        <taxon>Entelegynae</taxon>
        <taxon>Araneoidea</taxon>
        <taxon>Nephilidae</taxon>
        <taxon>Trichonephila</taxon>
    </lineage>
</organism>
<feature type="region of interest" description="Disordered" evidence="1">
    <location>
        <begin position="85"/>
        <end position="146"/>
    </location>
</feature>
<dbReference type="Proteomes" id="UP000887159">
    <property type="component" value="Unassembled WGS sequence"/>
</dbReference>
<accession>A0A8X6W4F8</accession>
<gene>
    <name evidence="2" type="primary">NCL1_34574</name>
    <name evidence="2" type="ORF">TNCV_243591</name>
</gene>
<dbReference type="AlphaFoldDB" id="A0A8X6W4F8"/>
<evidence type="ECO:0000313" key="2">
    <source>
        <dbReference type="EMBL" id="GFY27895.1"/>
    </source>
</evidence>
<name>A0A8X6W4F8_TRICX</name>
<proteinExistence type="predicted"/>
<evidence type="ECO:0000313" key="3">
    <source>
        <dbReference type="Proteomes" id="UP000887159"/>
    </source>
</evidence>
<comment type="caution">
    <text evidence="2">The sequence shown here is derived from an EMBL/GenBank/DDBJ whole genome shotgun (WGS) entry which is preliminary data.</text>
</comment>
<dbReference type="EMBL" id="BMAU01021381">
    <property type="protein sequence ID" value="GFY27895.1"/>
    <property type="molecule type" value="Genomic_DNA"/>
</dbReference>
<protein>
    <submittedName>
        <fullName evidence="2">Uncharacterized protein</fullName>
    </submittedName>
</protein>
<sequence>MEMRIFSARKNYVSELLEIEEETNGPRTETAQKSEVEMKSLDEKINVLGGKMNEFLPCPIALCPHNYINKVVKRTADSVIRPAKFTAKANNNSKINNNSKNNTDADFPPKKTSKNVPAKEMEQLTLLQPSTLQKLTPRTSPHLSIK</sequence>
<feature type="compositionally biased region" description="Polar residues" evidence="1">
    <location>
        <begin position="125"/>
        <end position="146"/>
    </location>
</feature>
<keyword evidence="3" id="KW-1185">Reference proteome</keyword>